<reference evidence="1" key="1">
    <citation type="submission" date="2022-10" db="EMBL/GenBank/DDBJ databases">
        <authorList>
            <person name="Byrne P K."/>
        </authorList>
    </citation>
    <scope>NUCLEOTIDE SEQUENCE</scope>
    <source>
        <strain evidence="1">IFO1802</strain>
    </source>
</reference>
<dbReference type="Pfam" id="PF13893">
    <property type="entry name" value="RRM_5"/>
    <property type="match status" value="1"/>
</dbReference>
<dbReference type="SMART" id="SM00360">
    <property type="entry name" value="RRM"/>
    <property type="match status" value="1"/>
</dbReference>
<gene>
    <name evidence="1" type="primary">SKDI09G1720</name>
    <name evidence="1" type="ORF">SKDI_09G1720</name>
</gene>
<sequence>MVEPARKKQKIDRDAHRIAAGPVVEAKNTLYVSQLNEKINVQRLRVNLFLLFATFGEVLKVSMNFKKQRGQAFVTMRTIDQASLAQISLNGELFFDKTLKVEFSKNETKTL</sequence>
<protein>
    <submittedName>
        <fullName evidence="1">Uncharacterized protein</fullName>
    </submittedName>
</protein>
<dbReference type="SUPFAM" id="SSF54928">
    <property type="entry name" value="RNA-binding domain, RBD"/>
    <property type="match status" value="1"/>
</dbReference>
<evidence type="ECO:0000313" key="2">
    <source>
        <dbReference type="Proteomes" id="UP001162087"/>
    </source>
</evidence>
<evidence type="ECO:0000313" key="1">
    <source>
        <dbReference type="EMBL" id="CAI4064935.1"/>
    </source>
</evidence>
<dbReference type="GO" id="GO:0003723">
    <property type="term" value="F:RNA binding"/>
    <property type="evidence" value="ECO:0007669"/>
    <property type="project" value="UniProtKB-UniRule"/>
</dbReference>
<keyword evidence="2" id="KW-1185">Reference proteome</keyword>
<name>A0AA35JKZ5_SACK1</name>
<dbReference type="PROSITE" id="PS50102">
    <property type="entry name" value="RRM"/>
    <property type="match status" value="1"/>
</dbReference>
<dbReference type="OrthoDB" id="277802at2759"/>
<dbReference type="Gene3D" id="3.30.70.330">
    <property type="match status" value="1"/>
</dbReference>
<proteinExistence type="predicted"/>
<accession>A0AA35JKZ5</accession>
<organism evidence="1 2">
    <name type="scientific">Saccharomyces kudriavzevii (strain ATCC MYA-4449 / AS 2.2408 / CBS 8840 / NBRC 1802 / NCYC 2889)</name>
    <name type="common">Yeast</name>
    <dbReference type="NCBI Taxonomy" id="226230"/>
    <lineage>
        <taxon>Eukaryota</taxon>
        <taxon>Fungi</taxon>
        <taxon>Dikarya</taxon>
        <taxon>Ascomycota</taxon>
        <taxon>Saccharomycotina</taxon>
        <taxon>Saccharomycetes</taxon>
        <taxon>Saccharomycetales</taxon>
        <taxon>Saccharomycetaceae</taxon>
        <taxon>Saccharomyces</taxon>
    </lineage>
</organism>
<dbReference type="EMBL" id="OX365904">
    <property type="protein sequence ID" value="CAI4064935.1"/>
    <property type="molecule type" value="Genomic_DNA"/>
</dbReference>
<dbReference type="Proteomes" id="UP001162087">
    <property type="component" value="Chromosome 9"/>
</dbReference>
<dbReference type="InterPro" id="IPR012677">
    <property type="entry name" value="Nucleotide-bd_a/b_plait_sf"/>
</dbReference>
<dbReference type="InterPro" id="IPR035979">
    <property type="entry name" value="RBD_domain_sf"/>
</dbReference>
<dbReference type="InterPro" id="IPR000504">
    <property type="entry name" value="RRM_dom"/>
</dbReference>